<dbReference type="AlphaFoldDB" id="A0A378RL82"/>
<sequence>MHLLKISELNTRYQVFYPFLMEEFFLVEAQDETKLSFFEWSYQFRGLVLLCCTQGSLLIKINKIEYRVEEEAILTILPEMTVEPLSFSEDFRATVFLMSYDFIEKFTILPELISNTEVLNSPLLYAAAQDKERLEELAALIVKYYGQPKTILLNQMIQYLAFSLITGVAKSYQSLTQKENLQKNRINQITDSFFELLQQHGELQRQVSFYAEQLHLTPQHLSSLIKKRTGKSIKSWIGFVVINKAKEYLNMTSLSIKEISDKMEFADASLFCRYFKRYIGQTPNAYRNQ</sequence>
<keyword evidence="1" id="KW-0805">Transcription regulation</keyword>
<evidence type="ECO:0000256" key="3">
    <source>
        <dbReference type="ARBA" id="ARBA00023163"/>
    </source>
</evidence>
<dbReference type="PANTHER" id="PTHR43280">
    <property type="entry name" value="ARAC-FAMILY TRANSCRIPTIONAL REGULATOR"/>
    <property type="match status" value="1"/>
</dbReference>
<dbReference type="PANTHER" id="PTHR43280:SF32">
    <property type="entry name" value="TRANSCRIPTIONAL REGULATORY PROTEIN"/>
    <property type="match status" value="1"/>
</dbReference>
<dbReference type="Gene3D" id="1.10.10.60">
    <property type="entry name" value="Homeodomain-like"/>
    <property type="match status" value="1"/>
</dbReference>
<evidence type="ECO:0000313" key="6">
    <source>
        <dbReference type="Proteomes" id="UP000255024"/>
    </source>
</evidence>
<reference evidence="5 6" key="1">
    <citation type="submission" date="2018-06" db="EMBL/GenBank/DDBJ databases">
        <authorList>
            <consortium name="Pathogen Informatics"/>
            <person name="Doyle S."/>
        </authorList>
    </citation>
    <scope>NUCLEOTIDE SEQUENCE [LARGE SCALE GENOMIC DNA]</scope>
    <source>
        <strain evidence="5 6">NCTC11179</strain>
    </source>
</reference>
<dbReference type="SUPFAM" id="SSF46689">
    <property type="entry name" value="Homeodomain-like"/>
    <property type="match status" value="1"/>
</dbReference>
<evidence type="ECO:0000256" key="1">
    <source>
        <dbReference type="ARBA" id="ARBA00023015"/>
    </source>
</evidence>
<gene>
    <name evidence="5" type="primary">ypdC_4</name>
    <name evidence="5" type="ORF">NCTC11179_01270</name>
</gene>
<evidence type="ECO:0000313" key="5">
    <source>
        <dbReference type="EMBL" id="STZ27734.1"/>
    </source>
</evidence>
<protein>
    <submittedName>
        <fullName evidence="5">Uncharacterized HTH-type transcriptional regulator ypdC</fullName>
    </submittedName>
</protein>
<dbReference type="InterPro" id="IPR018060">
    <property type="entry name" value="HTH_AraC"/>
</dbReference>
<keyword evidence="3" id="KW-0804">Transcription</keyword>
<dbReference type="SMART" id="SM00342">
    <property type="entry name" value="HTH_ARAC"/>
    <property type="match status" value="1"/>
</dbReference>
<dbReference type="GO" id="GO:0003700">
    <property type="term" value="F:DNA-binding transcription factor activity"/>
    <property type="evidence" value="ECO:0007669"/>
    <property type="project" value="InterPro"/>
</dbReference>
<feature type="domain" description="HTH araC/xylS-type" evidence="4">
    <location>
        <begin position="191"/>
        <end position="289"/>
    </location>
</feature>
<dbReference type="Proteomes" id="UP000255024">
    <property type="component" value="Unassembled WGS sequence"/>
</dbReference>
<dbReference type="EMBL" id="UGQL01000001">
    <property type="protein sequence ID" value="STZ27734.1"/>
    <property type="molecule type" value="Genomic_DNA"/>
</dbReference>
<evidence type="ECO:0000259" key="4">
    <source>
        <dbReference type="PROSITE" id="PS01124"/>
    </source>
</evidence>
<keyword evidence="2" id="KW-0238">DNA-binding</keyword>
<dbReference type="InterPro" id="IPR009057">
    <property type="entry name" value="Homeodomain-like_sf"/>
</dbReference>
<name>A0A378RL82_MYROD</name>
<proteinExistence type="predicted"/>
<dbReference type="RefSeq" id="WP_115090611.1">
    <property type="nucleotide sequence ID" value="NZ_CP068107.1"/>
</dbReference>
<evidence type="ECO:0000256" key="2">
    <source>
        <dbReference type="ARBA" id="ARBA00023125"/>
    </source>
</evidence>
<organism evidence="5 6">
    <name type="scientific">Myroides odoratus</name>
    <name type="common">Flavobacterium odoratum</name>
    <dbReference type="NCBI Taxonomy" id="256"/>
    <lineage>
        <taxon>Bacteria</taxon>
        <taxon>Pseudomonadati</taxon>
        <taxon>Bacteroidota</taxon>
        <taxon>Flavobacteriia</taxon>
        <taxon>Flavobacteriales</taxon>
        <taxon>Flavobacteriaceae</taxon>
        <taxon>Myroides</taxon>
    </lineage>
</organism>
<dbReference type="GO" id="GO:0043565">
    <property type="term" value="F:sequence-specific DNA binding"/>
    <property type="evidence" value="ECO:0007669"/>
    <property type="project" value="InterPro"/>
</dbReference>
<accession>A0A378RL82</accession>
<keyword evidence="6" id="KW-1185">Reference proteome</keyword>
<dbReference type="Pfam" id="PF12833">
    <property type="entry name" value="HTH_18"/>
    <property type="match status" value="1"/>
</dbReference>
<dbReference type="PROSITE" id="PS01124">
    <property type="entry name" value="HTH_ARAC_FAMILY_2"/>
    <property type="match status" value="1"/>
</dbReference>